<evidence type="ECO:0000313" key="1">
    <source>
        <dbReference type="EMBL" id="MBO0657056.1"/>
    </source>
</evidence>
<dbReference type="AlphaFoldDB" id="A0A939JQ52"/>
<comment type="caution">
    <text evidence="1">The sequence shown here is derived from an EMBL/GenBank/DDBJ whole genome shotgun (WGS) entry which is preliminary data.</text>
</comment>
<dbReference type="EMBL" id="JAFMOF010000006">
    <property type="protein sequence ID" value="MBO0657056.1"/>
    <property type="molecule type" value="Genomic_DNA"/>
</dbReference>
<keyword evidence="2" id="KW-1185">Reference proteome</keyword>
<dbReference type="RefSeq" id="WP_086569680.1">
    <property type="nucleotide sequence ID" value="NZ_JAFMOF010000006.1"/>
</dbReference>
<proteinExistence type="predicted"/>
<dbReference type="Proteomes" id="UP000664781">
    <property type="component" value="Unassembled WGS sequence"/>
</dbReference>
<accession>A0A939JQ52</accession>
<evidence type="ECO:0000313" key="2">
    <source>
        <dbReference type="Proteomes" id="UP000664781"/>
    </source>
</evidence>
<gene>
    <name evidence="1" type="ORF">J1792_31260</name>
</gene>
<name>A0A939JQ52_9ACTN</name>
<reference evidence="1" key="1">
    <citation type="submission" date="2021-03" db="EMBL/GenBank/DDBJ databases">
        <title>Streptomyces strains.</title>
        <authorList>
            <person name="Lund M.B."/>
            <person name="Toerring T."/>
        </authorList>
    </citation>
    <scope>NUCLEOTIDE SEQUENCE</scope>
    <source>
        <strain evidence="1">JCM 4242</strain>
    </source>
</reference>
<sequence>MRELGEQSSSANLEIIKACRKQGGLLGVSTMFEPVSAAGPTDVLQYGTAGHISLGWVPLV</sequence>
<protein>
    <submittedName>
        <fullName evidence="1">Uncharacterized protein</fullName>
    </submittedName>
</protein>
<organism evidence="1 2">
    <name type="scientific">Streptomyces triculaminicus</name>
    <dbReference type="NCBI Taxonomy" id="2816232"/>
    <lineage>
        <taxon>Bacteria</taxon>
        <taxon>Bacillati</taxon>
        <taxon>Actinomycetota</taxon>
        <taxon>Actinomycetes</taxon>
        <taxon>Kitasatosporales</taxon>
        <taxon>Streptomycetaceae</taxon>
        <taxon>Streptomyces</taxon>
    </lineage>
</organism>